<comment type="caution">
    <text evidence="2">The sequence shown here is derived from an EMBL/GenBank/DDBJ whole genome shotgun (WGS) entry which is preliminary data.</text>
</comment>
<reference evidence="2 3" key="1">
    <citation type="submission" date="2018-06" db="EMBL/GenBank/DDBJ databases">
        <title>Phytoactinopolyspora halophila sp. nov., a novel halophilic actinomycete isolated from a saline soil in China.</title>
        <authorList>
            <person name="Tang S.-K."/>
        </authorList>
    </citation>
    <scope>NUCLEOTIDE SEQUENCE [LARGE SCALE GENOMIC DNA]</scope>
    <source>
        <strain evidence="2 3">YIM 96934</strain>
    </source>
</reference>
<organism evidence="2 3">
    <name type="scientific">Phytoactinopolyspora halophila</name>
    <dbReference type="NCBI Taxonomy" id="1981511"/>
    <lineage>
        <taxon>Bacteria</taxon>
        <taxon>Bacillati</taxon>
        <taxon>Actinomycetota</taxon>
        <taxon>Actinomycetes</taxon>
        <taxon>Jiangellales</taxon>
        <taxon>Jiangellaceae</taxon>
        <taxon>Phytoactinopolyspora</taxon>
    </lineage>
</organism>
<dbReference type="EMBL" id="QMIG01000050">
    <property type="protein sequence ID" value="RAW09224.1"/>
    <property type="molecule type" value="Genomic_DNA"/>
</dbReference>
<dbReference type="AlphaFoldDB" id="A0A329QA46"/>
<evidence type="ECO:0000313" key="3">
    <source>
        <dbReference type="Proteomes" id="UP000250462"/>
    </source>
</evidence>
<sequence>MGSFNQGATGSYFKVGVSLLGDDSLIDIEDLNGQVRVGAMDTDVDSDGLPEERGDNVNSYAYAALAQVEGLGIGPEDFYEAEQSAPPQQDEPEATPGEEVDLGALGSIRLINGMVKANWDDEFIAPGVDGELAWTDASTIDLSFLDLENVLDTGGLIDLPFEGSLASFEGGEIQTTGGTEVKEDGSLAAYSEISGEFAATDFFGGVENGGISIGIVPGGSEEDQTARIRAYANGEPGGARIDGGEEGTEPQIPLLALYVPCSTGLPELGDHCGVELNLNASEEINLPSDEDPLVSVRATFADTFDEEVAEDGTSARFSFGGIELDFSVFLPSLLEDSLSGMMPTQDLQPTQTELFDGTAQMMSFDDVWVEVPEGGIYPDDGDEVEVETEADAEVETEADAEVETE</sequence>
<name>A0A329QA46_9ACTN</name>
<accession>A0A329QA46</accession>
<protein>
    <submittedName>
        <fullName evidence="2">Uncharacterized protein</fullName>
    </submittedName>
</protein>
<feature type="non-terminal residue" evidence="2">
    <location>
        <position position="405"/>
    </location>
</feature>
<feature type="compositionally biased region" description="Acidic residues" evidence="1">
    <location>
        <begin position="90"/>
        <end position="99"/>
    </location>
</feature>
<dbReference type="Proteomes" id="UP000250462">
    <property type="component" value="Unassembled WGS sequence"/>
</dbReference>
<gene>
    <name evidence="2" type="ORF">DPM12_22295</name>
</gene>
<evidence type="ECO:0000313" key="2">
    <source>
        <dbReference type="EMBL" id="RAW09224.1"/>
    </source>
</evidence>
<keyword evidence="3" id="KW-1185">Reference proteome</keyword>
<evidence type="ECO:0000256" key="1">
    <source>
        <dbReference type="SAM" id="MobiDB-lite"/>
    </source>
</evidence>
<proteinExistence type="predicted"/>
<feature type="region of interest" description="Disordered" evidence="1">
    <location>
        <begin position="80"/>
        <end position="99"/>
    </location>
</feature>